<comment type="caution">
    <text evidence="1">The sequence shown here is derived from an EMBL/GenBank/DDBJ whole genome shotgun (WGS) entry which is preliminary data.</text>
</comment>
<keyword evidence="2" id="KW-1185">Reference proteome</keyword>
<evidence type="ECO:0000313" key="2">
    <source>
        <dbReference type="Proteomes" id="UP001204615"/>
    </source>
</evidence>
<reference evidence="1 2" key="1">
    <citation type="submission" date="2022-06" db="EMBL/GenBank/DDBJ databases">
        <title>Dyella sp. Sa strain:Sa Genome sequencing.</title>
        <authorList>
            <person name="Park S."/>
        </authorList>
    </citation>
    <scope>NUCLEOTIDE SEQUENCE [LARGE SCALE GENOMIC DNA]</scope>
    <source>
        <strain evidence="1 2">Sa</strain>
    </source>
</reference>
<organism evidence="1 2">
    <name type="scientific">Dyella lutea</name>
    <dbReference type="NCBI Taxonomy" id="2950441"/>
    <lineage>
        <taxon>Bacteria</taxon>
        <taxon>Pseudomonadati</taxon>
        <taxon>Pseudomonadota</taxon>
        <taxon>Gammaproteobacteria</taxon>
        <taxon>Lysobacterales</taxon>
        <taxon>Rhodanobacteraceae</taxon>
        <taxon>Dyella</taxon>
    </lineage>
</organism>
<evidence type="ECO:0000313" key="1">
    <source>
        <dbReference type="EMBL" id="MCP1376056.1"/>
    </source>
</evidence>
<dbReference type="Proteomes" id="UP001204615">
    <property type="component" value="Unassembled WGS sequence"/>
</dbReference>
<protein>
    <submittedName>
        <fullName evidence="1">Uncharacterized protein</fullName>
    </submittedName>
</protein>
<dbReference type="RefSeq" id="WP_253568862.1">
    <property type="nucleotide sequence ID" value="NZ_JAMZEK010000004.1"/>
</dbReference>
<sequence length="62" mass="6419">MPIYAIVKNGIVENIIMWDGDANTWSEPEGSSAVEISSDTQACMGATYANGVFTPPPSLGGG</sequence>
<dbReference type="EMBL" id="JAMZEK010000004">
    <property type="protein sequence ID" value="MCP1376056.1"/>
    <property type="molecule type" value="Genomic_DNA"/>
</dbReference>
<gene>
    <name evidence="1" type="ORF">NC595_18565</name>
</gene>
<accession>A0ABT1FF96</accession>
<name>A0ABT1FF96_9GAMM</name>
<proteinExistence type="predicted"/>